<accession>A0A2W5GTX0</accession>
<dbReference type="GO" id="GO:0016787">
    <property type="term" value="F:hydrolase activity"/>
    <property type="evidence" value="ECO:0007669"/>
    <property type="project" value="UniProtKB-KW"/>
</dbReference>
<evidence type="ECO:0000313" key="2">
    <source>
        <dbReference type="Proteomes" id="UP000249769"/>
    </source>
</evidence>
<dbReference type="AlphaFoldDB" id="A0A2W5GTX0"/>
<proteinExistence type="predicted"/>
<reference evidence="1 2" key="1">
    <citation type="submission" date="2017-08" db="EMBL/GenBank/DDBJ databases">
        <title>Infants hospitalized years apart are colonized by the same room-sourced microbial strains.</title>
        <authorList>
            <person name="Brooks B."/>
            <person name="Olm M.R."/>
            <person name="Firek B.A."/>
            <person name="Baker R."/>
            <person name="Thomas B.C."/>
            <person name="Morowitz M.J."/>
            <person name="Banfield J.F."/>
        </authorList>
    </citation>
    <scope>NUCLEOTIDE SEQUENCE [LARGE SCALE GENOMIC DNA]</scope>
    <source>
        <strain evidence="1">S2_009_000_R2_73</strain>
    </source>
</reference>
<sequence length="58" mass="6363">MKPLEIDVFLCRSDNFGVLLHDPESGATAAIDAPEEGPILQALDGHGWKLTHIFTTHH</sequence>
<gene>
    <name evidence="1" type="ORF">DI595_13900</name>
</gene>
<protein>
    <submittedName>
        <fullName evidence="1">Hydroxyacylglutathione hydrolase</fullName>
    </submittedName>
</protein>
<dbReference type="EMBL" id="QFOL01000166">
    <property type="protein sequence ID" value="PZP49286.1"/>
    <property type="molecule type" value="Genomic_DNA"/>
</dbReference>
<name>A0A2W5GTX0_9HYPH</name>
<keyword evidence="1" id="KW-0378">Hydrolase</keyword>
<dbReference type="Gene3D" id="3.60.15.10">
    <property type="entry name" value="Ribonuclease Z/Hydroxyacylglutathione hydrolase-like"/>
    <property type="match status" value="1"/>
</dbReference>
<organism evidence="1 2">
    <name type="scientific">Agrobacterium fabrum</name>
    <dbReference type="NCBI Taxonomy" id="1176649"/>
    <lineage>
        <taxon>Bacteria</taxon>
        <taxon>Pseudomonadati</taxon>
        <taxon>Pseudomonadota</taxon>
        <taxon>Alphaproteobacteria</taxon>
        <taxon>Hyphomicrobiales</taxon>
        <taxon>Rhizobiaceae</taxon>
        <taxon>Rhizobium/Agrobacterium group</taxon>
        <taxon>Agrobacterium</taxon>
        <taxon>Agrobacterium tumefaciens complex</taxon>
    </lineage>
</organism>
<feature type="non-terminal residue" evidence="1">
    <location>
        <position position="58"/>
    </location>
</feature>
<dbReference type="InterPro" id="IPR036866">
    <property type="entry name" value="RibonucZ/Hydroxyglut_hydro"/>
</dbReference>
<comment type="caution">
    <text evidence="1">The sequence shown here is derived from an EMBL/GenBank/DDBJ whole genome shotgun (WGS) entry which is preliminary data.</text>
</comment>
<dbReference type="Proteomes" id="UP000249769">
    <property type="component" value="Unassembled WGS sequence"/>
</dbReference>
<dbReference type="SUPFAM" id="SSF56281">
    <property type="entry name" value="Metallo-hydrolase/oxidoreductase"/>
    <property type="match status" value="1"/>
</dbReference>
<evidence type="ECO:0000313" key="1">
    <source>
        <dbReference type="EMBL" id="PZP49286.1"/>
    </source>
</evidence>